<dbReference type="EMBL" id="JAVDPW010000009">
    <property type="protein sequence ID" value="MDR6292359.1"/>
    <property type="molecule type" value="Genomic_DNA"/>
</dbReference>
<reference evidence="3 4" key="1">
    <citation type="submission" date="2023-07" db="EMBL/GenBank/DDBJ databases">
        <title>Sorghum-associated microbial communities from plants grown in Nebraska, USA.</title>
        <authorList>
            <person name="Schachtman D."/>
        </authorList>
    </citation>
    <scope>NUCLEOTIDE SEQUENCE [LARGE SCALE GENOMIC DNA]</scope>
    <source>
        <strain evidence="3 4">584</strain>
    </source>
</reference>
<evidence type="ECO:0000313" key="4">
    <source>
        <dbReference type="Proteomes" id="UP001262410"/>
    </source>
</evidence>
<evidence type="ECO:0000256" key="1">
    <source>
        <dbReference type="SAM" id="MobiDB-lite"/>
    </source>
</evidence>
<dbReference type="RefSeq" id="WP_309798393.1">
    <property type="nucleotide sequence ID" value="NZ_JAVDPW010000009.1"/>
</dbReference>
<comment type="caution">
    <text evidence="3">The sequence shown here is derived from an EMBL/GenBank/DDBJ whole genome shotgun (WGS) entry which is preliminary data.</text>
</comment>
<dbReference type="Gene3D" id="2.60.40.3940">
    <property type="match status" value="1"/>
</dbReference>
<name>A0ABU1JUQ7_9PROT</name>
<keyword evidence="4" id="KW-1185">Reference proteome</keyword>
<dbReference type="Pfam" id="PF21882">
    <property type="entry name" value="Gp53-like_C"/>
    <property type="match status" value="1"/>
</dbReference>
<protein>
    <recommendedName>
        <fullName evidence="2">Putative tail fiber protein gp53-like C-terminal domain-containing protein</fullName>
    </recommendedName>
</protein>
<dbReference type="InterPro" id="IPR054075">
    <property type="entry name" value="Gp53-like_C"/>
</dbReference>
<feature type="domain" description="Putative tail fiber protein gp53-like C-terminal" evidence="2">
    <location>
        <begin position="101"/>
        <end position="182"/>
    </location>
</feature>
<evidence type="ECO:0000259" key="2">
    <source>
        <dbReference type="Pfam" id="PF21882"/>
    </source>
</evidence>
<dbReference type="Proteomes" id="UP001262410">
    <property type="component" value="Unassembled WGS sequence"/>
</dbReference>
<proteinExistence type="predicted"/>
<feature type="region of interest" description="Disordered" evidence="1">
    <location>
        <begin position="1"/>
        <end position="29"/>
    </location>
</feature>
<sequence>MPVYTDYSAVPADNNTPPPVGAPEGMPPSSVNDAMRYHMAVTRILGDNTVKQGGSAGMADNDVHIGLALDGSGLLAHVDSGAMGKIWTDSIAPATDSTMTLPNGVKFLWQSITVSTNGSGVGTVVFPAAFSANPVVIVCNGEAGSRPNTSLSVLGFSASSFQFVANPSTPSALFRVNYIAIGPGV</sequence>
<organism evidence="3 4">
    <name type="scientific">Inquilinus ginsengisoli</name>
    <dbReference type="NCBI Taxonomy" id="363840"/>
    <lineage>
        <taxon>Bacteria</taxon>
        <taxon>Pseudomonadati</taxon>
        <taxon>Pseudomonadota</taxon>
        <taxon>Alphaproteobacteria</taxon>
        <taxon>Rhodospirillales</taxon>
        <taxon>Rhodospirillaceae</taxon>
        <taxon>Inquilinus</taxon>
    </lineage>
</organism>
<evidence type="ECO:0000313" key="3">
    <source>
        <dbReference type="EMBL" id="MDR6292359.1"/>
    </source>
</evidence>
<gene>
    <name evidence="3" type="ORF">E9232_004899</name>
</gene>
<accession>A0ABU1JUQ7</accession>